<dbReference type="InterPro" id="IPR050807">
    <property type="entry name" value="TransReg_Diox_bact_type"/>
</dbReference>
<reference evidence="7" key="1">
    <citation type="journal article" date="2010" name="ISME J.">
        <title>The complete genome sequence of the algal symbiont Dinoroseobacter shibae: a hitchhiker's guide to life in the sea.</title>
        <authorList>
            <person name="Wagner-Dobler I."/>
            <person name="Ballhausen B."/>
            <person name="Berger M."/>
            <person name="Brinkhoff T."/>
            <person name="Buchholz I."/>
            <person name="Bunk B."/>
            <person name="Cypionka H."/>
            <person name="Daniel R."/>
            <person name="Drepper T."/>
            <person name="Gerdts G."/>
            <person name="Hahnke S."/>
            <person name="Han C."/>
            <person name="Jahn D."/>
            <person name="Kalhoefer D."/>
            <person name="Kiss H."/>
            <person name="Klenk H.P."/>
            <person name="Kyrpides N."/>
            <person name="Liebl W."/>
            <person name="Liesegang H."/>
            <person name="Meincke L."/>
            <person name="Pati A."/>
            <person name="Petersen J."/>
            <person name="Piekarski T."/>
            <person name="Pommerenke C."/>
            <person name="Pradella S."/>
            <person name="Pukall R."/>
            <person name="Rabus R."/>
            <person name="Stackebrandt E."/>
            <person name="Thole S."/>
            <person name="Thompson L."/>
            <person name="Tielen P."/>
            <person name="Tomasch J."/>
            <person name="von Jan M."/>
            <person name="Wanphrut N."/>
            <person name="Wichels A."/>
            <person name="Zech H."/>
            <person name="Simon M."/>
        </authorList>
    </citation>
    <scope>NUCLEOTIDE SEQUENCE [LARGE SCALE GENOMIC DNA]</scope>
    <source>
        <strain evidence="7">DSM 16493 / NCIMB 14021 / DFL 12</strain>
    </source>
</reference>
<dbReference type="eggNOG" id="COG1396">
    <property type="taxonomic scope" value="Bacteria"/>
</dbReference>
<evidence type="ECO:0000259" key="5">
    <source>
        <dbReference type="PROSITE" id="PS50943"/>
    </source>
</evidence>
<dbReference type="GO" id="GO:0003700">
    <property type="term" value="F:DNA-binding transcription factor activity"/>
    <property type="evidence" value="ECO:0007669"/>
    <property type="project" value="TreeGrafter"/>
</dbReference>
<accession>A8LIA9</accession>
<dbReference type="OrthoDB" id="1123084at2"/>
<keyword evidence="4" id="KW-0804">Transcription</keyword>
<keyword evidence="2" id="KW-0805">Transcription regulation</keyword>
<protein>
    <submittedName>
        <fullName evidence="6">Transcriptional regulator</fullName>
    </submittedName>
</protein>
<dbReference type="PANTHER" id="PTHR46797">
    <property type="entry name" value="HTH-TYPE TRANSCRIPTIONAL REGULATOR"/>
    <property type="match status" value="1"/>
</dbReference>
<dbReference type="InterPro" id="IPR026281">
    <property type="entry name" value="HTH_RamB"/>
</dbReference>
<dbReference type="PANTHER" id="PTHR46797:SF23">
    <property type="entry name" value="HTH-TYPE TRANSCRIPTIONAL REGULATOR SUTR"/>
    <property type="match status" value="1"/>
</dbReference>
<dbReference type="Pfam" id="PF09856">
    <property type="entry name" value="ScfRs"/>
    <property type="match status" value="1"/>
</dbReference>
<evidence type="ECO:0000313" key="7">
    <source>
        <dbReference type="Proteomes" id="UP000006833"/>
    </source>
</evidence>
<dbReference type="InterPro" id="IPR001387">
    <property type="entry name" value="Cro/C1-type_HTH"/>
</dbReference>
<evidence type="ECO:0000256" key="2">
    <source>
        <dbReference type="ARBA" id="ARBA00023015"/>
    </source>
</evidence>
<dbReference type="HOGENOM" id="CLU_046383_0_0_5"/>
<dbReference type="STRING" id="398580.Dshi_1221"/>
<feature type="domain" description="HTH cro/C1-type" evidence="5">
    <location>
        <begin position="10"/>
        <end position="64"/>
    </location>
</feature>
<dbReference type="Gene3D" id="1.10.260.40">
    <property type="entry name" value="lambda repressor-like DNA-binding domains"/>
    <property type="match status" value="1"/>
</dbReference>
<dbReference type="RefSeq" id="WP_012177893.1">
    <property type="nucleotide sequence ID" value="NC_009952.1"/>
</dbReference>
<gene>
    <name evidence="6" type="ordered locus">Dshi_1221</name>
</gene>
<dbReference type="InterPro" id="IPR010982">
    <property type="entry name" value="Lambda_DNA-bd_dom_sf"/>
</dbReference>
<dbReference type="GO" id="GO:0005829">
    <property type="term" value="C:cytosol"/>
    <property type="evidence" value="ECO:0007669"/>
    <property type="project" value="TreeGrafter"/>
</dbReference>
<proteinExistence type="inferred from homology"/>
<dbReference type="CDD" id="cd00093">
    <property type="entry name" value="HTH_XRE"/>
    <property type="match status" value="1"/>
</dbReference>
<dbReference type="Pfam" id="PF01381">
    <property type="entry name" value="HTH_3"/>
    <property type="match status" value="1"/>
</dbReference>
<dbReference type="PIRSF" id="PIRSF019251">
    <property type="entry name" value="Rv0465c"/>
    <property type="match status" value="1"/>
</dbReference>
<comment type="similarity">
    <text evidence="1">Belongs to the short-chain fatty acyl-CoA assimilation regulator (ScfR) family.</text>
</comment>
<evidence type="ECO:0000256" key="3">
    <source>
        <dbReference type="ARBA" id="ARBA00023125"/>
    </source>
</evidence>
<keyword evidence="3" id="KW-0238">DNA-binding</keyword>
<evidence type="ECO:0000256" key="4">
    <source>
        <dbReference type="ARBA" id="ARBA00023163"/>
    </source>
</evidence>
<dbReference type="AlphaFoldDB" id="A8LIA9"/>
<dbReference type="SUPFAM" id="SSF47413">
    <property type="entry name" value="lambda repressor-like DNA-binding domains"/>
    <property type="match status" value="1"/>
</dbReference>
<evidence type="ECO:0000256" key="1">
    <source>
        <dbReference type="ARBA" id="ARBA00007227"/>
    </source>
</evidence>
<dbReference type="Pfam" id="PF06114">
    <property type="entry name" value="Peptidase_M78"/>
    <property type="match status" value="1"/>
</dbReference>
<dbReference type="eggNOG" id="COG3800">
    <property type="taxonomic scope" value="Bacteria"/>
</dbReference>
<dbReference type="SMART" id="SM00530">
    <property type="entry name" value="HTH_XRE"/>
    <property type="match status" value="1"/>
</dbReference>
<dbReference type="InterPro" id="IPR018653">
    <property type="entry name" value="ScfR_C"/>
</dbReference>
<evidence type="ECO:0000313" key="6">
    <source>
        <dbReference type="EMBL" id="ABV92963.1"/>
    </source>
</evidence>
<name>A8LIA9_DINSH</name>
<keyword evidence="7" id="KW-1185">Reference proteome</keyword>
<sequence>MRKTLVGPRLRALRRERKQTQAEMAQALGVSPAYVNLLENNQRSLSVQMLMALTETYNVDWRDLVKDDAATQLTDLRHAMQDPVFTDAAPDLTELRAALDHAPKLVSRLLQLHQAHRSTLEKVMRMGSSGVLPDLTATSPETIIHDFFRNHRNHFDELECAAEAVRAEMPGRPDDIYGDLKTRLATLHGITVTLERVHDMPDSLRVYDARRKVLRISEALDHPNRIFQLAHVLGLVEFPDVFDSLTAGAGLQEGSGLGRCRVELANYFAAALLMPYDEILSLAETTRYDVDRISAAFSVSFEQVCHRLTTLQRDGAKGVPFFFLRIDKAGNVSKRFNSTSFHLAEYGGACPVWNIHNTFTSPGVILPQFVELPDGERFFTISRTTDRPVFSRDTQERRLAVALGCEMSHADRIGYAAPYRVSEKGLFSKIGINCQMCPRQSCSQRAHQPLHMDLPLDTNRRGNTRYES</sequence>
<dbReference type="KEGG" id="dsh:Dshi_1221"/>
<dbReference type="GO" id="GO:0003677">
    <property type="term" value="F:DNA binding"/>
    <property type="evidence" value="ECO:0007669"/>
    <property type="project" value="UniProtKB-KW"/>
</dbReference>
<dbReference type="PROSITE" id="PS50943">
    <property type="entry name" value="HTH_CROC1"/>
    <property type="match status" value="1"/>
</dbReference>
<dbReference type="EMBL" id="CP000830">
    <property type="protein sequence ID" value="ABV92963.1"/>
    <property type="molecule type" value="Genomic_DNA"/>
</dbReference>
<organism evidence="6 7">
    <name type="scientific">Dinoroseobacter shibae (strain DSM 16493 / NCIMB 14021 / DFL 12)</name>
    <dbReference type="NCBI Taxonomy" id="398580"/>
    <lineage>
        <taxon>Bacteria</taxon>
        <taxon>Pseudomonadati</taxon>
        <taxon>Pseudomonadota</taxon>
        <taxon>Alphaproteobacteria</taxon>
        <taxon>Rhodobacterales</taxon>
        <taxon>Roseobacteraceae</taxon>
        <taxon>Dinoroseobacter</taxon>
    </lineage>
</organism>
<dbReference type="Proteomes" id="UP000006833">
    <property type="component" value="Chromosome"/>
</dbReference>
<dbReference type="InterPro" id="IPR010359">
    <property type="entry name" value="IrrE_HExxH"/>
</dbReference>